<proteinExistence type="predicted"/>
<evidence type="ECO:0000313" key="2">
    <source>
        <dbReference type="Proteomes" id="UP000309061"/>
    </source>
</evidence>
<accession>A0A6B8KKH1</accession>
<reference evidence="1 2" key="1">
    <citation type="submission" date="2019-11" db="EMBL/GenBank/DDBJ databases">
        <title>The genome sequence of Methylocystis heyeri.</title>
        <authorList>
            <person name="Oshkin I.Y."/>
            <person name="Miroshnikov K."/>
            <person name="Dedysh S.N."/>
        </authorList>
    </citation>
    <scope>NUCLEOTIDE SEQUENCE [LARGE SCALE GENOMIC DNA]</scope>
    <source>
        <strain evidence="1 2">H2</strain>
    </source>
</reference>
<name>A0A6B8KKH1_9HYPH</name>
<organism evidence="1 2">
    <name type="scientific">Methylocystis heyeri</name>
    <dbReference type="NCBI Taxonomy" id="391905"/>
    <lineage>
        <taxon>Bacteria</taxon>
        <taxon>Pseudomonadati</taxon>
        <taxon>Pseudomonadota</taxon>
        <taxon>Alphaproteobacteria</taxon>
        <taxon>Hyphomicrobiales</taxon>
        <taxon>Methylocystaceae</taxon>
        <taxon>Methylocystis</taxon>
    </lineage>
</organism>
<gene>
    <name evidence="1" type="ORF">H2LOC_016535</name>
</gene>
<sequence length="75" mass="8244">MTHSQDHLSCATKALENFERCFGCNKADAISDLISDLGHLADQLGLDYMQEVERGVGHWRAERGAPLDAVTVDLT</sequence>
<protein>
    <submittedName>
        <fullName evidence="1">Uncharacterized protein</fullName>
    </submittedName>
</protein>
<keyword evidence="2" id="KW-1185">Reference proteome</keyword>
<dbReference type="OrthoDB" id="3467040at2"/>
<dbReference type="RefSeq" id="WP_136497884.1">
    <property type="nucleotide sequence ID" value="NZ_CP046052.1"/>
</dbReference>
<dbReference type="AlphaFoldDB" id="A0A6B8KKH1"/>
<dbReference type="EMBL" id="CP046052">
    <property type="protein sequence ID" value="QGM47170.1"/>
    <property type="molecule type" value="Genomic_DNA"/>
</dbReference>
<dbReference type="Proteomes" id="UP000309061">
    <property type="component" value="Chromosome"/>
</dbReference>
<dbReference type="KEGG" id="mhey:H2LOC_016535"/>
<evidence type="ECO:0000313" key="1">
    <source>
        <dbReference type="EMBL" id="QGM47170.1"/>
    </source>
</evidence>